<evidence type="ECO:0000313" key="3">
    <source>
        <dbReference type="Proteomes" id="UP000054477"/>
    </source>
</evidence>
<feature type="compositionally biased region" description="Basic and acidic residues" evidence="1">
    <location>
        <begin position="381"/>
        <end position="400"/>
    </location>
</feature>
<feature type="region of interest" description="Disordered" evidence="1">
    <location>
        <begin position="1"/>
        <end position="24"/>
    </location>
</feature>
<reference evidence="3" key="2">
    <citation type="submission" date="2015-01" db="EMBL/GenBank/DDBJ databases">
        <title>Evolutionary Origins and Diversification of the Mycorrhizal Mutualists.</title>
        <authorList>
            <consortium name="DOE Joint Genome Institute"/>
            <consortium name="Mycorrhizal Genomics Consortium"/>
            <person name="Kohler A."/>
            <person name="Kuo A."/>
            <person name="Nagy L.G."/>
            <person name="Floudas D."/>
            <person name="Copeland A."/>
            <person name="Barry K.W."/>
            <person name="Cichocki N."/>
            <person name="Veneault-Fourrey C."/>
            <person name="LaButti K."/>
            <person name="Lindquist E.A."/>
            <person name="Lipzen A."/>
            <person name="Lundell T."/>
            <person name="Morin E."/>
            <person name="Murat C."/>
            <person name="Riley R."/>
            <person name="Ohm R."/>
            <person name="Sun H."/>
            <person name="Tunlid A."/>
            <person name="Henrissat B."/>
            <person name="Grigoriev I.V."/>
            <person name="Hibbett D.S."/>
            <person name="Martin F."/>
        </authorList>
    </citation>
    <scope>NUCLEOTIDE SEQUENCE [LARGE SCALE GENOMIC DNA]</scope>
    <source>
        <strain evidence="3">LaAM-08-1</strain>
    </source>
</reference>
<evidence type="ECO:0000256" key="1">
    <source>
        <dbReference type="SAM" id="MobiDB-lite"/>
    </source>
</evidence>
<dbReference type="PANTHER" id="PTHR33266:SF1">
    <property type="entry name" value="F-BOX DOMAIN-CONTAINING PROTEIN"/>
    <property type="match status" value="1"/>
</dbReference>
<dbReference type="PANTHER" id="PTHR33266">
    <property type="entry name" value="CHROMOSOME 15, WHOLE GENOME SHOTGUN SEQUENCE"/>
    <property type="match status" value="1"/>
</dbReference>
<protein>
    <submittedName>
        <fullName evidence="2">Uncharacterized protein</fullName>
    </submittedName>
</protein>
<organism evidence="2 3">
    <name type="scientific">Laccaria amethystina LaAM-08-1</name>
    <dbReference type="NCBI Taxonomy" id="1095629"/>
    <lineage>
        <taxon>Eukaryota</taxon>
        <taxon>Fungi</taxon>
        <taxon>Dikarya</taxon>
        <taxon>Basidiomycota</taxon>
        <taxon>Agaricomycotina</taxon>
        <taxon>Agaricomycetes</taxon>
        <taxon>Agaricomycetidae</taxon>
        <taxon>Agaricales</taxon>
        <taxon>Agaricineae</taxon>
        <taxon>Hydnangiaceae</taxon>
        <taxon>Laccaria</taxon>
    </lineage>
</organism>
<accession>A0A0C9XV92</accession>
<dbReference type="AlphaFoldDB" id="A0A0C9XV92"/>
<dbReference type="OrthoDB" id="107110at2759"/>
<dbReference type="Proteomes" id="UP000054477">
    <property type="component" value="Unassembled WGS sequence"/>
</dbReference>
<proteinExistence type="predicted"/>
<dbReference type="HOGENOM" id="CLU_018403_0_0_1"/>
<evidence type="ECO:0000313" key="2">
    <source>
        <dbReference type="EMBL" id="KIJ99902.1"/>
    </source>
</evidence>
<dbReference type="EMBL" id="KN838636">
    <property type="protein sequence ID" value="KIJ99902.1"/>
    <property type="molecule type" value="Genomic_DNA"/>
</dbReference>
<sequence>MGPEDAVMGDPDESPPAHPIIPGFKTFPKGGAERKLLEDWLRGSSNAAKVWVDNVEASKFILQRNLNKEVPLTAEVMGNIKRILGIQDDIRKTFTSRGIEPEVLNALFGDPIEYDVKPCSDDSLTDLLLQNDIDILIGMCHLSKIDQVGYDSISPSRSLDHRQAVVRLDKYFKQKFAGPGLRWLQAALPQYMDMYDSQVHYGKTIVVLQSSGTGKSRTVTEMAGSDPQKHWGISVCFRGLGSMETPHANDGYPLGDISVFGCLDRLPKDVMTKLKFVKNEEIAAAFMGALFSVVHDTIMEAKCSSDKHKEAFDKSWGSFDAAYQANTPRDTNFRRVQTSAIALLRDHSKEILDARKEQVPTTPIKPSTQTHSIADDAMEVDDTKKPSKSEDPKGELEDPKGTGRWVSELYRILIKKSAAALDDDLRELKLSCFTFTFDESSQMNFDYKPDPTEEPPTNRITLLAMQRIIKACEHLNFWFFMLDTTSGLSDVYPNATKETALSWRLKGALQPLPPWLYMAFNVMVPPPKSLPNTPIEALQLDHLRVYGRPLWSTYDDDELMYAAQRKLICDNPEHFPSRHPDKRNLQVLAVHSTRFILNLTSTGVANQMAVDSVRGHLRVLTDYNALTRMLKSEVLSEPILAIAAGDILLKSKATYRTAVETLVDQLLVHKKVISVGENGETYGRIILIVNRDATVHAAGGQICVVDPAKREIVNQPSIQQSNLRYAVRPFLLKSYLHQLVDGKKLAQDDGAYDSGMKWASDVHMNFTHFIQLEDTIESYLSYEFVLLCWRRGLALQCVHGQPVIDNLLIGYKGKLHKAFDPKMFIFVAVQVKNRASAAKLDLINSITCPFLNTDSDRWKPQYMAILMDLGTSTNFQGTQGHVKVTQCKAARGQTSWSAFSKTDKYSAVRISIRGCQPYLSLHEWAPAILNLESKMGLTDFSSFNEEFESMGNPTKNTLTLTTNQTSKHYNKLFMGT</sequence>
<keyword evidence="3" id="KW-1185">Reference proteome</keyword>
<name>A0A0C9XV92_9AGAR</name>
<dbReference type="STRING" id="1095629.A0A0C9XV92"/>
<feature type="region of interest" description="Disordered" evidence="1">
    <location>
        <begin position="354"/>
        <end position="400"/>
    </location>
</feature>
<reference evidence="2 3" key="1">
    <citation type="submission" date="2014-04" db="EMBL/GenBank/DDBJ databases">
        <authorList>
            <consortium name="DOE Joint Genome Institute"/>
            <person name="Kuo A."/>
            <person name="Kohler A."/>
            <person name="Nagy L.G."/>
            <person name="Floudas D."/>
            <person name="Copeland A."/>
            <person name="Barry K.W."/>
            <person name="Cichocki N."/>
            <person name="Veneault-Fourrey C."/>
            <person name="LaButti K."/>
            <person name="Lindquist E.A."/>
            <person name="Lipzen A."/>
            <person name="Lundell T."/>
            <person name="Morin E."/>
            <person name="Murat C."/>
            <person name="Sun H."/>
            <person name="Tunlid A."/>
            <person name="Henrissat B."/>
            <person name="Grigoriev I.V."/>
            <person name="Hibbett D.S."/>
            <person name="Martin F."/>
            <person name="Nordberg H.P."/>
            <person name="Cantor M.N."/>
            <person name="Hua S.X."/>
        </authorList>
    </citation>
    <scope>NUCLEOTIDE SEQUENCE [LARGE SCALE GENOMIC DNA]</scope>
    <source>
        <strain evidence="2 3">LaAM-08-1</strain>
    </source>
</reference>
<feature type="compositionally biased region" description="Polar residues" evidence="1">
    <location>
        <begin position="359"/>
        <end position="372"/>
    </location>
</feature>
<gene>
    <name evidence="2" type="ORF">K443DRAFT_154903</name>
</gene>